<dbReference type="AlphaFoldDB" id="A0A6A6HNU0"/>
<evidence type="ECO:0000256" key="6">
    <source>
        <dbReference type="ARBA" id="ARBA00022692"/>
    </source>
</evidence>
<keyword evidence="6 9" id="KW-0812">Transmembrane</keyword>
<feature type="transmembrane region" description="Helical" evidence="9">
    <location>
        <begin position="295"/>
        <end position="317"/>
    </location>
</feature>
<comment type="subcellular location">
    <subcellularLocation>
        <location evidence="2">Membrane</location>
        <topology evidence="2">Multi-pass membrane protein</topology>
    </subcellularLocation>
</comment>
<proteinExistence type="inferred from homology"/>
<evidence type="ECO:0000256" key="3">
    <source>
        <dbReference type="ARBA" id="ARBA00005179"/>
    </source>
</evidence>
<dbReference type="Pfam" id="PF01040">
    <property type="entry name" value="UbiA"/>
    <property type="match status" value="1"/>
</dbReference>
<sequence length="322" mass="36173">MDHEVRQLSSSDKGLLCHLPLSWVPYAELTRLDKPAGFLNVWFPFHLGSLLAACLQNPTPAPASLLMDNILFFATAFVLRSVGCTWNDIIDRDLDRYVARCSGRPMARGALSLQEAYFFLAAQYLIVFALALQTPQRCLPFLLAEIATGTFYPYAKRFTNYAQAILGASLSLEVFFAYCVTRRGPLTLRPLEALVALYSLAVYWIIWAMIYDTIYAFQDIRDDEKAGIKTMSVRHESHIKPLLYALSVLQVSLIIAIAVSISAGMIFFSGILGIGCLLLFMIWKIDLSSPRECGWWFKYGSLLAGGFFTFSLGSEYLKRLSF</sequence>
<feature type="transmembrane region" description="Helical" evidence="9">
    <location>
        <begin position="241"/>
        <end position="259"/>
    </location>
</feature>
<dbReference type="FunFam" id="1.10.357.140:FF:000008">
    <property type="entry name" value="4-hydroxybenzoate octaprenyltransferase"/>
    <property type="match status" value="1"/>
</dbReference>
<dbReference type="InterPro" id="IPR044878">
    <property type="entry name" value="UbiA_sf"/>
</dbReference>
<accession>A0A6A6HNU0</accession>
<comment type="pathway">
    <text evidence="3">Secondary metabolite biosynthesis.</text>
</comment>
<name>A0A6A6HNU0_VIRVR</name>
<evidence type="ECO:0000313" key="10">
    <source>
        <dbReference type="EMBL" id="KAF2239707.1"/>
    </source>
</evidence>
<organism evidence="10 11">
    <name type="scientific">Viridothelium virens</name>
    <name type="common">Speckled blister lichen</name>
    <name type="synonym">Trypethelium virens</name>
    <dbReference type="NCBI Taxonomy" id="1048519"/>
    <lineage>
        <taxon>Eukaryota</taxon>
        <taxon>Fungi</taxon>
        <taxon>Dikarya</taxon>
        <taxon>Ascomycota</taxon>
        <taxon>Pezizomycotina</taxon>
        <taxon>Dothideomycetes</taxon>
        <taxon>Dothideomycetes incertae sedis</taxon>
        <taxon>Trypetheliales</taxon>
        <taxon>Trypetheliaceae</taxon>
        <taxon>Viridothelium</taxon>
    </lineage>
</organism>
<comment type="cofactor">
    <cofactor evidence="1">
        <name>Mg(2+)</name>
        <dbReference type="ChEBI" id="CHEBI:18420"/>
    </cofactor>
</comment>
<evidence type="ECO:0000256" key="4">
    <source>
        <dbReference type="ARBA" id="ARBA00005985"/>
    </source>
</evidence>
<feature type="transmembrane region" description="Helical" evidence="9">
    <location>
        <begin position="161"/>
        <end position="181"/>
    </location>
</feature>
<dbReference type="Gene3D" id="1.20.120.1780">
    <property type="entry name" value="UbiA prenyltransferase"/>
    <property type="match status" value="1"/>
</dbReference>
<dbReference type="GO" id="GO:0006744">
    <property type="term" value="P:ubiquinone biosynthetic process"/>
    <property type="evidence" value="ECO:0007669"/>
    <property type="project" value="TreeGrafter"/>
</dbReference>
<evidence type="ECO:0000256" key="2">
    <source>
        <dbReference type="ARBA" id="ARBA00004141"/>
    </source>
</evidence>
<evidence type="ECO:0000256" key="8">
    <source>
        <dbReference type="ARBA" id="ARBA00023136"/>
    </source>
</evidence>
<reference evidence="10" key="1">
    <citation type="journal article" date="2020" name="Stud. Mycol.">
        <title>101 Dothideomycetes genomes: a test case for predicting lifestyles and emergence of pathogens.</title>
        <authorList>
            <person name="Haridas S."/>
            <person name="Albert R."/>
            <person name="Binder M."/>
            <person name="Bloem J."/>
            <person name="Labutti K."/>
            <person name="Salamov A."/>
            <person name="Andreopoulos B."/>
            <person name="Baker S."/>
            <person name="Barry K."/>
            <person name="Bills G."/>
            <person name="Bluhm B."/>
            <person name="Cannon C."/>
            <person name="Castanera R."/>
            <person name="Culley D."/>
            <person name="Daum C."/>
            <person name="Ezra D."/>
            <person name="Gonzalez J."/>
            <person name="Henrissat B."/>
            <person name="Kuo A."/>
            <person name="Liang C."/>
            <person name="Lipzen A."/>
            <person name="Lutzoni F."/>
            <person name="Magnuson J."/>
            <person name="Mondo S."/>
            <person name="Nolan M."/>
            <person name="Ohm R."/>
            <person name="Pangilinan J."/>
            <person name="Park H.-J."/>
            <person name="Ramirez L."/>
            <person name="Alfaro M."/>
            <person name="Sun H."/>
            <person name="Tritt A."/>
            <person name="Yoshinaga Y."/>
            <person name="Zwiers L.-H."/>
            <person name="Turgeon B."/>
            <person name="Goodwin S."/>
            <person name="Spatafora J."/>
            <person name="Crous P."/>
            <person name="Grigoriev I."/>
        </authorList>
    </citation>
    <scope>NUCLEOTIDE SEQUENCE</scope>
    <source>
        <strain evidence="10">Tuck. ex Michener</strain>
    </source>
</reference>
<dbReference type="GO" id="GO:0005743">
    <property type="term" value="C:mitochondrial inner membrane"/>
    <property type="evidence" value="ECO:0007669"/>
    <property type="project" value="TreeGrafter"/>
</dbReference>
<keyword evidence="11" id="KW-1185">Reference proteome</keyword>
<evidence type="ECO:0000256" key="1">
    <source>
        <dbReference type="ARBA" id="ARBA00001946"/>
    </source>
</evidence>
<dbReference type="OrthoDB" id="18170at2759"/>
<dbReference type="PANTHER" id="PTHR11048">
    <property type="entry name" value="PRENYLTRANSFERASES"/>
    <property type="match status" value="1"/>
</dbReference>
<dbReference type="EMBL" id="ML991772">
    <property type="protein sequence ID" value="KAF2239707.1"/>
    <property type="molecule type" value="Genomic_DNA"/>
</dbReference>
<evidence type="ECO:0000313" key="11">
    <source>
        <dbReference type="Proteomes" id="UP000800092"/>
    </source>
</evidence>
<feature type="transmembrane region" description="Helical" evidence="9">
    <location>
        <begin position="111"/>
        <end position="132"/>
    </location>
</feature>
<dbReference type="PANTHER" id="PTHR11048:SF28">
    <property type="entry name" value="4-HYDROXYBENZOATE POLYPRENYLTRANSFERASE, MITOCHONDRIAL"/>
    <property type="match status" value="1"/>
</dbReference>
<keyword evidence="5 10" id="KW-0808">Transferase</keyword>
<feature type="transmembrane region" description="Helical" evidence="9">
    <location>
        <begin position="193"/>
        <end position="211"/>
    </location>
</feature>
<dbReference type="FunFam" id="1.20.120.1780:FF:000001">
    <property type="entry name" value="4-hydroxybenzoate octaprenyltransferase"/>
    <property type="match status" value="1"/>
</dbReference>
<evidence type="ECO:0000256" key="5">
    <source>
        <dbReference type="ARBA" id="ARBA00022679"/>
    </source>
</evidence>
<dbReference type="Proteomes" id="UP000800092">
    <property type="component" value="Unassembled WGS sequence"/>
</dbReference>
<dbReference type="InterPro" id="IPR000537">
    <property type="entry name" value="UbiA_prenyltransferase"/>
</dbReference>
<keyword evidence="8 9" id="KW-0472">Membrane</keyword>
<comment type="similarity">
    <text evidence="4">Belongs to the UbiA prenyltransferase family.</text>
</comment>
<dbReference type="GO" id="GO:0008412">
    <property type="term" value="F:4-hydroxybenzoate polyprenyltransferase activity"/>
    <property type="evidence" value="ECO:0007669"/>
    <property type="project" value="TreeGrafter"/>
</dbReference>
<evidence type="ECO:0000256" key="7">
    <source>
        <dbReference type="ARBA" id="ARBA00022989"/>
    </source>
</evidence>
<dbReference type="CDD" id="cd13959">
    <property type="entry name" value="PT_UbiA_COQ2"/>
    <property type="match status" value="1"/>
</dbReference>
<protein>
    <submittedName>
        <fullName evidence="10">Para-hydroxybenzoate-polyprenyltransferase Coq2</fullName>
    </submittedName>
</protein>
<dbReference type="Gene3D" id="1.10.357.140">
    <property type="entry name" value="UbiA prenyltransferase"/>
    <property type="match status" value="1"/>
</dbReference>
<dbReference type="InterPro" id="IPR039653">
    <property type="entry name" value="Prenyltransferase"/>
</dbReference>
<evidence type="ECO:0000256" key="9">
    <source>
        <dbReference type="SAM" id="Phobius"/>
    </source>
</evidence>
<keyword evidence="7 9" id="KW-1133">Transmembrane helix</keyword>
<feature type="transmembrane region" description="Helical" evidence="9">
    <location>
        <begin position="266"/>
        <end position="283"/>
    </location>
</feature>
<gene>
    <name evidence="10" type="ORF">EV356DRAFT_438688</name>
</gene>